<accession>A0ABY6KRQ5</accession>
<proteinExistence type="predicted"/>
<feature type="disulfide bond" evidence="3">
    <location>
        <begin position="64"/>
        <end position="76"/>
    </location>
</feature>
<dbReference type="InterPro" id="IPR001314">
    <property type="entry name" value="Peptidase_S1A"/>
</dbReference>
<dbReference type="SMART" id="SM00192">
    <property type="entry name" value="LDLa"/>
    <property type="match status" value="1"/>
</dbReference>
<keyword evidence="1 3" id="KW-1015">Disulfide bond</keyword>
<dbReference type="PROSITE" id="PS50240">
    <property type="entry name" value="TRYPSIN_DOM"/>
    <property type="match status" value="1"/>
</dbReference>
<dbReference type="InterPro" id="IPR036055">
    <property type="entry name" value="LDL_receptor-like_sf"/>
</dbReference>
<evidence type="ECO:0000256" key="2">
    <source>
        <dbReference type="PROSITE-ProRule" id="PRU00059"/>
    </source>
</evidence>
<dbReference type="CDD" id="cd00041">
    <property type="entry name" value="CUB"/>
    <property type="match status" value="1"/>
</dbReference>
<dbReference type="CDD" id="cd00112">
    <property type="entry name" value="LDLa"/>
    <property type="match status" value="1"/>
</dbReference>
<evidence type="ECO:0000256" key="3">
    <source>
        <dbReference type="PROSITE-ProRule" id="PRU00124"/>
    </source>
</evidence>
<reference evidence="7 8" key="1">
    <citation type="submission" date="2022-01" db="EMBL/GenBank/DDBJ databases">
        <title>A chromosomal length assembly of Cordylochernes scorpioides.</title>
        <authorList>
            <person name="Zeh D."/>
            <person name="Zeh J."/>
        </authorList>
    </citation>
    <scope>NUCLEOTIDE SEQUENCE [LARGE SCALE GENOMIC DNA]</scope>
    <source>
        <strain evidence="7">IN4F17</strain>
        <tissue evidence="7">Whole Body</tissue>
    </source>
</reference>
<dbReference type="SUPFAM" id="SSF50494">
    <property type="entry name" value="Trypsin-like serine proteases"/>
    <property type="match status" value="1"/>
</dbReference>
<dbReference type="Proteomes" id="UP001235939">
    <property type="component" value="Chromosome 07"/>
</dbReference>
<dbReference type="InterPro" id="IPR002172">
    <property type="entry name" value="LDrepeatLR_classA_rpt"/>
</dbReference>
<dbReference type="SUPFAM" id="SSF57424">
    <property type="entry name" value="LDL receptor-like module"/>
    <property type="match status" value="1"/>
</dbReference>
<organism evidence="7 8">
    <name type="scientific">Cordylochernes scorpioides</name>
    <dbReference type="NCBI Taxonomy" id="51811"/>
    <lineage>
        <taxon>Eukaryota</taxon>
        <taxon>Metazoa</taxon>
        <taxon>Ecdysozoa</taxon>
        <taxon>Arthropoda</taxon>
        <taxon>Chelicerata</taxon>
        <taxon>Arachnida</taxon>
        <taxon>Pseudoscorpiones</taxon>
        <taxon>Cheliferoidea</taxon>
        <taxon>Chernetidae</taxon>
        <taxon>Cordylochernes</taxon>
    </lineage>
</organism>
<dbReference type="Gene3D" id="4.10.400.10">
    <property type="entry name" value="Low-density Lipoprotein Receptor"/>
    <property type="match status" value="1"/>
</dbReference>
<dbReference type="SMART" id="SM00020">
    <property type="entry name" value="Tryp_SPc"/>
    <property type="match status" value="1"/>
</dbReference>
<evidence type="ECO:0000259" key="6">
    <source>
        <dbReference type="PROSITE" id="PS50240"/>
    </source>
</evidence>
<dbReference type="InterPro" id="IPR001254">
    <property type="entry name" value="Trypsin_dom"/>
</dbReference>
<dbReference type="InterPro" id="IPR043504">
    <property type="entry name" value="Peptidase_S1_PA_chymotrypsin"/>
</dbReference>
<dbReference type="InterPro" id="IPR009003">
    <property type="entry name" value="Peptidase_S1_PA"/>
</dbReference>
<feature type="disulfide bond" evidence="3">
    <location>
        <begin position="71"/>
        <end position="89"/>
    </location>
</feature>
<sequence>MGFYDGPEVSAPWMGRFCSEVKPADIESSQNALLLTFISDFRDKDVGRGFHFKYQSLPEDNPFCPEGQEMCRNRNCYSASQKCNTVDDCGDGTDEEECISVTSHQIPLTNHPLPSNQSSNSSNQSPTPSNQSLNPSNQLNSSSSQSPTPNNQSLTPSNQLNSSSNQSPNPSNQLNISSNQSPNPSNLSPNLSKNKPFQPSYTCGTPKISPKAYGGGDRIVGGVEATAHSWPWQFFMNRLYDFEHDFALIQLNAPITFTDHILPICLPDDQAKTADDSRCMATGWGMTKGSGSYDKLKQVSAPITETLSSKVKTSFVEGEGACNGDSGGPLVCQYPSTDKWTLYGVASHIVETNKMTAFCGYPGMYARVSTHMDWIKETMKKYS</sequence>
<evidence type="ECO:0000256" key="1">
    <source>
        <dbReference type="ARBA" id="ARBA00023157"/>
    </source>
</evidence>
<dbReference type="Pfam" id="PF00089">
    <property type="entry name" value="Trypsin"/>
    <property type="match status" value="1"/>
</dbReference>
<comment type="caution">
    <text evidence="2">Lacks conserved residue(s) required for the propagation of feature annotation.</text>
</comment>
<evidence type="ECO:0000313" key="8">
    <source>
        <dbReference type="Proteomes" id="UP001235939"/>
    </source>
</evidence>
<protein>
    <submittedName>
        <fullName evidence="7">PLG</fullName>
    </submittedName>
</protein>
<dbReference type="Gene3D" id="2.60.120.290">
    <property type="entry name" value="Spermadhesin, CUB domain"/>
    <property type="match status" value="1"/>
</dbReference>
<dbReference type="InterPro" id="IPR000859">
    <property type="entry name" value="CUB_dom"/>
</dbReference>
<dbReference type="PRINTS" id="PR00722">
    <property type="entry name" value="CHYMOTRYPSIN"/>
</dbReference>
<feature type="disulfide bond" evidence="3">
    <location>
        <begin position="83"/>
        <end position="98"/>
    </location>
</feature>
<dbReference type="InterPro" id="IPR035914">
    <property type="entry name" value="Sperma_CUB_dom_sf"/>
</dbReference>
<dbReference type="InterPro" id="IPR033116">
    <property type="entry name" value="TRYPSIN_SER"/>
</dbReference>
<feature type="compositionally biased region" description="Low complexity" evidence="4">
    <location>
        <begin position="112"/>
        <end position="194"/>
    </location>
</feature>
<feature type="domain" description="Peptidase S1" evidence="6">
    <location>
        <begin position="240"/>
        <end position="380"/>
    </location>
</feature>
<dbReference type="SUPFAM" id="SSF49854">
    <property type="entry name" value="Spermadhesin, CUB domain"/>
    <property type="match status" value="1"/>
</dbReference>
<gene>
    <name evidence="7" type="ORF">LAZ67_7003426</name>
</gene>
<dbReference type="EMBL" id="CP092869">
    <property type="protein sequence ID" value="UYV70532.1"/>
    <property type="molecule type" value="Genomic_DNA"/>
</dbReference>
<feature type="region of interest" description="Disordered" evidence="4">
    <location>
        <begin position="106"/>
        <end position="211"/>
    </location>
</feature>
<dbReference type="Pfam" id="PF00431">
    <property type="entry name" value="CUB"/>
    <property type="match status" value="1"/>
</dbReference>
<dbReference type="PANTHER" id="PTHR24252:SF7">
    <property type="entry name" value="HYALIN"/>
    <property type="match status" value="1"/>
</dbReference>
<evidence type="ECO:0000259" key="5">
    <source>
        <dbReference type="PROSITE" id="PS01180"/>
    </source>
</evidence>
<dbReference type="PROSITE" id="PS50068">
    <property type="entry name" value="LDLRA_2"/>
    <property type="match status" value="1"/>
</dbReference>
<dbReference type="Gene3D" id="2.40.10.10">
    <property type="entry name" value="Trypsin-like serine proteases"/>
    <property type="match status" value="1"/>
</dbReference>
<dbReference type="PROSITE" id="PS00135">
    <property type="entry name" value="TRYPSIN_SER"/>
    <property type="match status" value="1"/>
</dbReference>
<keyword evidence="8" id="KW-1185">Reference proteome</keyword>
<evidence type="ECO:0000256" key="4">
    <source>
        <dbReference type="SAM" id="MobiDB-lite"/>
    </source>
</evidence>
<name>A0ABY6KRQ5_9ARAC</name>
<dbReference type="PROSITE" id="PS01180">
    <property type="entry name" value="CUB"/>
    <property type="match status" value="1"/>
</dbReference>
<dbReference type="PANTHER" id="PTHR24252">
    <property type="entry name" value="ACROSIN-RELATED"/>
    <property type="match status" value="1"/>
</dbReference>
<evidence type="ECO:0000313" key="7">
    <source>
        <dbReference type="EMBL" id="UYV70532.1"/>
    </source>
</evidence>
<dbReference type="CDD" id="cd00190">
    <property type="entry name" value="Tryp_SPc"/>
    <property type="match status" value="1"/>
</dbReference>
<feature type="domain" description="CUB" evidence="5">
    <location>
        <begin position="1"/>
        <end position="57"/>
    </location>
</feature>